<comment type="caution">
    <text evidence="1">The sequence shown here is derived from an EMBL/GenBank/DDBJ whole genome shotgun (WGS) entry which is preliminary data.</text>
</comment>
<dbReference type="Proteomes" id="UP000216063">
    <property type="component" value="Unassembled WGS sequence"/>
</dbReference>
<proteinExistence type="predicted"/>
<sequence length="98" mass="10834">MAWWTVHEFVTPWLAGAGSFPMVGTPAWCALDGTDPAKWAAALDAAQHWALRLEYFQEELGEVSKAVAGAADWQQVAAEVQQRAGFYAAKPWLQRRTS</sequence>
<dbReference type="InterPro" id="IPR024384">
    <property type="entry name" value="DUF2742"/>
</dbReference>
<dbReference type="Pfam" id="PF10888">
    <property type="entry name" value="DUF2742"/>
    <property type="match status" value="1"/>
</dbReference>
<name>A0A255E1E5_9MYCO</name>
<reference evidence="1 2" key="1">
    <citation type="submission" date="2017-07" db="EMBL/GenBank/DDBJ databases">
        <title>The new phylogeny of genus Mycobacterium.</title>
        <authorList>
            <person name="Tortoli E."/>
            <person name="Trovato A."/>
            <person name="Cirillo D.M."/>
        </authorList>
    </citation>
    <scope>NUCLEOTIDE SEQUENCE [LARGE SCALE GENOMIC DNA]</scope>
    <source>
        <strain evidence="1 2">ATCC 33027</strain>
    </source>
</reference>
<gene>
    <name evidence="1" type="ORF">CG716_04875</name>
</gene>
<evidence type="ECO:0000313" key="1">
    <source>
        <dbReference type="EMBL" id="OYN81873.1"/>
    </source>
</evidence>
<dbReference type="EMBL" id="NOZR01000003">
    <property type="protein sequence ID" value="OYN81873.1"/>
    <property type="molecule type" value="Genomic_DNA"/>
</dbReference>
<keyword evidence="2" id="KW-1185">Reference proteome</keyword>
<protein>
    <recommendedName>
        <fullName evidence="3">DUF2742 domain-containing protein</fullName>
    </recommendedName>
</protein>
<dbReference type="AlphaFoldDB" id="A0A255E1E5"/>
<accession>A0A255E1E5</accession>
<organism evidence="1 2">
    <name type="scientific">Mycolicibacterium sphagni</name>
    <dbReference type="NCBI Taxonomy" id="1786"/>
    <lineage>
        <taxon>Bacteria</taxon>
        <taxon>Bacillati</taxon>
        <taxon>Actinomycetota</taxon>
        <taxon>Actinomycetes</taxon>
        <taxon>Mycobacteriales</taxon>
        <taxon>Mycobacteriaceae</taxon>
        <taxon>Mycolicibacterium</taxon>
    </lineage>
</organism>
<dbReference type="OrthoDB" id="4374214at2"/>
<evidence type="ECO:0000313" key="2">
    <source>
        <dbReference type="Proteomes" id="UP000216063"/>
    </source>
</evidence>
<evidence type="ECO:0008006" key="3">
    <source>
        <dbReference type="Google" id="ProtNLM"/>
    </source>
</evidence>